<evidence type="ECO:0000256" key="1">
    <source>
        <dbReference type="SAM" id="MobiDB-lite"/>
    </source>
</evidence>
<evidence type="ECO:0000256" key="2">
    <source>
        <dbReference type="SAM" id="SignalP"/>
    </source>
</evidence>
<feature type="region of interest" description="Disordered" evidence="1">
    <location>
        <begin position="63"/>
        <end position="86"/>
    </location>
</feature>
<proteinExistence type="predicted"/>
<gene>
    <name evidence="4" type="ORF">SLUN_00930</name>
</gene>
<dbReference type="Pfam" id="PF14040">
    <property type="entry name" value="DNase_NucA_NucB"/>
    <property type="match status" value="1"/>
</dbReference>
<feature type="domain" description="Deoxyribonuclease NucA/NucB" evidence="3">
    <location>
        <begin position="370"/>
        <end position="447"/>
    </location>
</feature>
<sequence>MTMRRTAWAAVGTLGVLATLLAPNAVAATQPAGAQGAGEVIWTRSAEAAPLVPVGARYSDYADRSGEPADVTGGLTAGPAAPEPTTAEKAAEIARKNGQTYSADGTGPAAATRLVNAPGIIDWAKCNADPQGGRLPGHVVDHFNFCRWGYNTATKLNGSGQVEGQVRFLETEVGEGSRNRRTYGINLKYTNVTATGVYAGAGATMTLSPTASTPCTVGVVNPDGPSRTDSVLAWKGAVTRYNVTSTASAGNQARIDKTAHCQSRTNYKVNSPRGETPWSLGPAIGGRHDSAAYLAQYGTQGAIFWGVMPSFYYSRLDASVKAVAEHVFDALHAPQLTYPQKTDKDIPGNIWSGDQPIHRNFPGFNAASADVAAKNRSAKDRACAGLASKPGQQCDEFPFASTKEGAGKGDGNFSVRYVPQPDNSTAGARLSAWYGQDRILDGDAYAISVR</sequence>
<accession>A0A2R4SVY2</accession>
<dbReference type="AlphaFoldDB" id="A0A2R4SVY2"/>
<dbReference type="Proteomes" id="UP000244201">
    <property type="component" value="Chromosome"/>
</dbReference>
<dbReference type="KEGG" id="slk:SLUN_00930"/>
<name>A0A2R4SVY2_9ACTN</name>
<feature type="chain" id="PRO_5015345534" description="Deoxyribonuclease NucA/NucB domain-containing protein" evidence="2">
    <location>
        <begin position="28"/>
        <end position="450"/>
    </location>
</feature>
<organism evidence="4 5">
    <name type="scientific">Streptomyces lunaelactis</name>
    <dbReference type="NCBI Taxonomy" id="1535768"/>
    <lineage>
        <taxon>Bacteria</taxon>
        <taxon>Bacillati</taxon>
        <taxon>Actinomycetota</taxon>
        <taxon>Actinomycetes</taxon>
        <taxon>Kitasatosporales</taxon>
        <taxon>Streptomycetaceae</taxon>
        <taxon>Streptomyces</taxon>
    </lineage>
</organism>
<evidence type="ECO:0000259" key="3">
    <source>
        <dbReference type="Pfam" id="PF14040"/>
    </source>
</evidence>
<protein>
    <recommendedName>
        <fullName evidence="3">Deoxyribonuclease NucA/NucB domain-containing protein</fullName>
    </recommendedName>
</protein>
<feature type="signal peptide" evidence="2">
    <location>
        <begin position="1"/>
        <end position="27"/>
    </location>
</feature>
<evidence type="ECO:0000313" key="4">
    <source>
        <dbReference type="EMBL" id="AVZ71029.1"/>
    </source>
</evidence>
<dbReference type="InterPro" id="IPR029476">
    <property type="entry name" value="DNase_NucA_NucB"/>
</dbReference>
<evidence type="ECO:0000313" key="5">
    <source>
        <dbReference type="Proteomes" id="UP000244201"/>
    </source>
</evidence>
<feature type="compositionally biased region" description="Low complexity" evidence="1">
    <location>
        <begin position="73"/>
        <end position="86"/>
    </location>
</feature>
<dbReference type="EMBL" id="CP026304">
    <property type="protein sequence ID" value="AVZ71029.1"/>
    <property type="molecule type" value="Genomic_DNA"/>
</dbReference>
<keyword evidence="5" id="KW-1185">Reference proteome</keyword>
<keyword evidence="2" id="KW-0732">Signal</keyword>
<reference evidence="4 5" key="1">
    <citation type="submission" date="2018-01" db="EMBL/GenBank/DDBJ databases">
        <title>Complete genome sequence of Streptomyces lunaelactis MM109T, a Ferroverdin A producer isolated from cave moonmilk deposits.</title>
        <authorList>
            <person name="Naome A."/>
            <person name="Martinet L."/>
            <person name="Maciejewska M."/>
            <person name="Anderssen S."/>
            <person name="Adam D."/>
            <person name="Tenconi E."/>
            <person name="Deflandre B."/>
            <person name="Arguelles-Arias A."/>
            <person name="Calusinska M."/>
            <person name="Copieters W."/>
            <person name="Karim L."/>
            <person name="Hanikenne M."/>
            <person name="Baurain D."/>
            <person name="van Wezel G."/>
            <person name="Smargiasso N."/>
            <person name="de Pauw E."/>
            <person name="Delfosse P."/>
            <person name="Rigali S."/>
        </authorList>
    </citation>
    <scope>NUCLEOTIDE SEQUENCE [LARGE SCALE GENOMIC DNA]</scope>
    <source>
        <strain evidence="4 5">MM109</strain>
    </source>
</reference>